<evidence type="ECO:0000313" key="1">
    <source>
        <dbReference type="EMBL" id="RUS68781.1"/>
    </source>
</evidence>
<comment type="caution">
    <text evidence="1">The sequence shown here is derived from an EMBL/GenBank/DDBJ whole genome shotgun (WGS) entry which is preliminary data.</text>
</comment>
<proteinExistence type="predicted"/>
<gene>
    <name evidence="1" type="ORF">EGW08_023456</name>
</gene>
<accession>A0A433SIM7</accession>
<sequence>MHKQNKTLLSCYQPKALSLLTVKKSVLLQLNFDNCKYFTLNFFLLIVQIKANAIQRKKSLIFCVTKHLNIFLSFGSKDATLKFTYECVVDGIYISDIHTDL</sequence>
<reference evidence="1 2" key="1">
    <citation type="submission" date="2019-01" db="EMBL/GenBank/DDBJ databases">
        <title>A draft genome assembly of the solar-powered sea slug Elysia chlorotica.</title>
        <authorList>
            <person name="Cai H."/>
            <person name="Li Q."/>
            <person name="Fang X."/>
            <person name="Li J."/>
            <person name="Curtis N.E."/>
            <person name="Altenburger A."/>
            <person name="Shibata T."/>
            <person name="Feng M."/>
            <person name="Maeda T."/>
            <person name="Schwartz J.A."/>
            <person name="Shigenobu S."/>
            <person name="Lundholm N."/>
            <person name="Nishiyama T."/>
            <person name="Yang H."/>
            <person name="Hasebe M."/>
            <person name="Li S."/>
            <person name="Pierce S.K."/>
            <person name="Wang J."/>
        </authorList>
    </citation>
    <scope>NUCLEOTIDE SEQUENCE [LARGE SCALE GENOMIC DNA]</scope>
    <source>
        <strain evidence="1">EC2010</strain>
        <tissue evidence="1">Whole organism of an adult</tissue>
    </source>
</reference>
<protein>
    <submittedName>
        <fullName evidence="1">Uncharacterized protein</fullName>
    </submittedName>
</protein>
<organism evidence="1 2">
    <name type="scientific">Elysia chlorotica</name>
    <name type="common">Eastern emerald elysia</name>
    <name type="synonym">Sea slug</name>
    <dbReference type="NCBI Taxonomy" id="188477"/>
    <lineage>
        <taxon>Eukaryota</taxon>
        <taxon>Metazoa</taxon>
        <taxon>Spiralia</taxon>
        <taxon>Lophotrochozoa</taxon>
        <taxon>Mollusca</taxon>
        <taxon>Gastropoda</taxon>
        <taxon>Heterobranchia</taxon>
        <taxon>Euthyneura</taxon>
        <taxon>Panpulmonata</taxon>
        <taxon>Sacoglossa</taxon>
        <taxon>Placobranchoidea</taxon>
        <taxon>Plakobranchidae</taxon>
        <taxon>Elysia</taxon>
    </lineage>
</organism>
<keyword evidence="2" id="KW-1185">Reference proteome</keyword>
<evidence type="ECO:0000313" key="2">
    <source>
        <dbReference type="Proteomes" id="UP000271974"/>
    </source>
</evidence>
<dbReference type="Proteomes" id="UP000271974">
    <property type="component" value="Unassembled WGS sequence"/>
</dbReference>
<name>A0A433SIM7_ELYCH</name>
<dbReference type="EMBL" id="RQTK01002015">
    <property type="protein sequence ID" value="RUS68781.1"/>
    <property type="molecule type" value="Genomic_DNA"/>
</dbReference>
<dbReference type="AlphaFoldDB" id="A0A433SIM7"/>